<evidence type="ECO:0000313" key="9">
    <source>
        <dbReference type="Proteomes" id="UP000799302"/>
    </source>
</evidence>
<protein>
    <recommendedName>
        <fullName evidence="6">Small ribosomal subunit protein mS33</fullName>
    </recommendedName>
</protein>
<organism evidence="8 9">
    <name type="scientific">Microthyrium microscopicum</name>
    <dbReference type="NCBI Taxonomy" id="703497"/>
    <lineage>
        <taxon>Eukaryota</taxon>
        <taxon>Fungi</taxon>
        <taxon>Dikarya</taxon>
        <taxon>Ascomycota</taxon>
        <taxon>Pezizomycotina</taxon>
        <taxon>Dothideomycetes</taxon>
        <taxon>Dothideomycetes incertae sedis</taxon>
        <taxon>Microthyriales</taxon>
        <taxon>Microthyriaceae</taxon>
        <taxon>Microthyrium</taxon>
    </lineage>
</organism>
<evidence type="ECO:0000256" key="3">
    <source>
        <dbReference type="ARBA" id="ARBA00022980"/>
    </source>
</evidence>
<keyword evidence="4" id="KW-0496">Mitochondrion</keyword>
<gene>
    <name evidence="8" type="ORF">BT63DRAFT_478948</name>
</gene>
<evidence type="ECO:0000256" key="5">
    <source>
        <dbReference type="ARBA" id="ARBA00023274"/>
    </source>
</evidence>
<dbReference type="PANTHER" id="PTHR13362">
    <property type="entry name" value="MITOCHONDRIAL RIBOSOMAL PROTEIN S33"/>
    <property type="match status" value="1"/>
</dbReference>
<evidence type="ECO:0000256" key="4">
    <source>
        <dbReference type="ARBA" id="ARBA00023128"/>
    </source>
</evidence>
<dbReference type="GO" id="GO:0005739">
    <property type="term" value="C:mitochondrion"/>
    <property type="evidence" value="ECO:0007669"/>
    <property type="project" value="UniProtKB-SubCell"/>
</dbReference>
<evidence type="ECO:0000256" key="2">
    <source>
        <dbReference type="ARBA" id="ARBA00008970"/>
    </source>
</evidence>
<evidence type="ECO:0000313" key="8">
    <source>
        <dbReference type="EMBL" id="KAF2669065.1"/>
    </source>
</evidence>
<feature type="region of interest" description="Disordered" evidence="7">
    <location>
        <begin position="73"/>
        <end position="106"/>
    </location>
</feature>
<sequence length="106" mass="12506">MATPKSRILDLLRLRSQIFNTNFNPLHERLGNKILRQRLKGPALAEYYPPRVHPSVELRKAFPNWKVGDEHEDQRLANIENRKRRGKGTPKKRTAAESKKLTKRRR</sequence>
<accession>A0A6A6U9Y2</accession>
<dbReference type="EMBL" id="MU004235">
    <property type="protein sequence ID" value="KAF2669065.1"/>
    <property type="molecule type" value="Genomic_DNA"/>
</dbReference>
<evidence type="ECO:0000256" key="1">
    <source>
        <dbReference type="ARBA" id="ARBA00004173"/>
    </source>
</evidence>
<proteinExistence type="inferred from homology"/>
<name>A0A6A6U9Y2_9PEZI</name>
<dbReference type="InterPro" id="IPR013219">
    <property type="entry name" value="Ribosomal_mS33"/>
</dbReference>
<keyword evidence="9" id="KW-1185">Reference proteome</keyword>
<keyword evidence="5" id="KW-0687">Ribonucleoprotein</keyword>
<dbReference type="OrthoDB" id="2257454at2759"/>
<dbReference type="Proteomes" id="UP000799302">
    <property type="component" value="Unassembled WGS sequence"/>
</dbReference>
<dbReference type="Pfam" id="PF08293">
    <property type="entry name" value="MRP-S33"/>
    <property type="match status" value="1"/>
</dbReference>
<keyword evidence="3" id="KW-0689">Ribosomal protein</keyword>
<evidence type="ECO:0000256" key="7">
    <source>
        <dbReference type="SAM" id="MobiDB-lite"/>
    </source>
</evidence>
<comment type="similarity">
    <text evidence="2">Belongs to the mitochondrion-specific ribosomal protein mS33 family.</text>
</comment>
<comment type="subcellular location">
    <subcellularLocation>
        <location evidence="1">Mitochondrion</location>
    </subcellularLocation>
</comment>
<evidence type="ECO:0000256" key="6">
    <source>
        <dbReference type="ARBA" id="ARBA00035132"/>
    </source>
</evidence>
<dbReference type="GO" id="GO:0005840">
    <property type="term" value="C:ribosome"/>
    <property type="evidence" value="ECO:0007669"/>
    <property type="project" value="UniProtKB-KW"/>
</dbReference>
<dbReference type="PANTHER" id="PTHR13362:SF2">
    <property type="entry name" value="SMALL RIBOSOMAL SUBUNIT PROTEIN MS33"/>
    <property type="match status" value="1"/>
</dbReference>
<dbReference type="AlphaFoldDB" id="A0A6A6U9Y2"/>
<reference evidence="8" key="1">
    <citation type="journal article" date="2020" name="Stud. Mycol.">
        <title>101 Dothideomycetes genomes: a test case for predicting lifestyles and emergence of pathogens.</title>
        <authorList>
            <person name="Haridas S."/>
            <person name="Albert R."/>
            <person name="Binder M."/>
            <person name="Bloem J."/>
            <person name="Labutti K."/>
            <person name="Salamov A."/>
            <person name="Andreopoulos B."/>
            <person name="Baker S."/>
            <person name="Barry K."/>
            <person name="Bills G."/>
            <person name="Bluhm B."/>
            <person name="Cannon C."/>
            <person name="Castanera R."/>
            <person name="Culley D."/>
            <person name="Daum C."/>
            <person name="Ezra D."/>
            <person name="Gonzalez J."/>
            <person name="Henrissat B."/>
            <person name="Kuo A."/>
            <person name="Liang C."/>
            <person name="Lipzen A."/>
            <person name="Lutzoni F."/>
            <person name="Magnuson J."/>
            <person name="Mondo S."/>
            <person name="Nolan M."/>
            <person name="Ohm R."/>
            <person name="Pangilinan J."/>
            <person name="Park H.-J."/>
            <person name="Ramirez L."/>
            <person name="Alfaro M."/>
            <person name="Sun H."/>
            <person name="Tritt A."/>
            <person name="Yoshinaga Y."/>
            <person name="Zwiers L.-H."/>
            <person name="Turgeon B."/>
            <person name="Goodwin S."/>
            <person name="Spatafora J."/>
            <person name="Crous P."/>
            <person name="Grigoriev I."/>
        </authorList>
    </citation>
    <scope>NUCLEOTIDE SEQUENCE</scope>
    <source>
        <strain evidence="8">CBS 115976</strain>
    </source>
</reference>
<dbReference type="GO" id="GO:1990904">
    <property type="term" value="C:ribonucleoprotein complex"/>
    <property type="evidence" value="ECO:0007669"/>
    <property type="project" value="UniProtKB-KW"/>
</dbReference>
<feature type="compositionally biased region" description="Basic residues" evidence="7">
    <location>
        <begin position="82"/>
        <end position="93"/>
    </location>
</feature>